<feature type="transmembrane region" description="Helical" evidence="1">
    <location>
        <begin position="59"/>
        <end position="78"/>
    </location>
</feature>
<comment type="caution">
    <text evidence="2">The sequence shown here is derived from an EMBL/GenBank/DDBJ whole genome shotgun (WGS) entry which is preliminary data.</text>
</comment>
<organism evidence="2 3">
    <name type="scientific">Adineta steineri</name>
    <dbReference type="NCBI Taxonomy" id="433720"/>
    <lineage>
        <taxon>Eukaryota</taxon>
        <taxon>Metazoa</taxon>
        <taxon>Spiralia</taxon>
        <taxon>Gnathifera</taxon>
        <taxon>Rotifera</taxon>
        <taxon>Eurotatoria</taxon>
        <taxon>Bdelloidea</taxon>
        <taxon>Adinetida</taxon>
        <taxon>Adinetidae</taxon>
        <taxon>Adineta</taxon>
    </lineage>
</organism>
<keyword evidence="1" id="KW-1133">Transmembrane helix</keyword>
<gene>
    <name evidence="2" type="ORF">BJG266_LOCUS21045</name>
</gene>
<protein>
    <submittedName>
        <fullName evidence="2">Uncharacterized protein</fullName>
    </submittedName>
</protein>
<keyword evidence="1" id="KW-0812">Transmembrane</keyword>
<keyword evidence="1" id="KW-0472">Membrane</keyword>
<proteinExistence type="predicted"/>
<reference evidence="2" key="1">
    <citation type="submission" date="2021-02" db="EMBL/GenBank/DDBJ databases">
        <authorList>
            <person name="Nowell W R."/>
        </authorList>
    </citation>
    <scope>NUCLEOTIDE SEQUENCE</scope>
</reference>
<dbReference type="EMBL" id="CAJNOI010000123">
    <property type="protein sequence ID" value="CAF1095365.1"/>
    <property type="molecule type" value="Genomic_DNA"/>
</dbReference>
<evidence type="ECO:0000256" key="1">
    <source>
        <dbReference type="SAM" id="Phobius"/>
    </source>
</evidence>
<evidence type="ECO:0000313" key="3">
    <source>
        <dbReference type="Proteomes" id="UP000663877"/>
    </source>
</evidence>
<feature type="transmembrane region" description="Helical" evidence="1">
    <location>
        <begin position="90"/>
        <end position="123"/>
    </location>
</feature>
<accession>A0A814NLJ3</accession>
<name>A0A814NLJ3_9BILA</name>
<dbReference type="Proteomes" id="UP000663877">
    <property type="component" value="Unassembled WGS sequence"/>
</dbReference>
<dbReference type="AlphaFoldDB" id="A0A814NLJ3"/>
<evidence type="ECO:0000313" key="2">
    <source>
        <dbReference type="EMBL" id="CAF1095365.1"/>
    </source>
</evidence>
<feature type="transmembrane region" description="Helical" evidence="1">
    <location>
        <begin position="29"/>
        <end position="47"/>
    </location>
</feature>
<sequence length="167" mass="18160">MVVTNNPVTPTTKPLALVKDPQLQRSRKILLIMLGISLGLSLVNSFVQNVNYTGNLQTNTIVAIPIVSIAFDGFGLLVSYKYSEIGLRVFAWLGMIILVCMGIGFLWLFLGDVAVLAIVGVAFSAANSVNDNSTIRPSVDAAAIKGVMCFHFDNNYCHIRFQIGQTH</sequence>